<dbReference type="InterPro" id="IPR011335">
    <property type="entry name" value="Restrct_endonuc-II-like"/>
</dbReference>
<dbReference type="Pfam" id="PF04480">
    <property type="entry name" value="DUF559"/>
    <property type="match status" value="1"/>
</dbReference>
<reference evidence="4" key="1">
    <citation type="journal article" date="2019" name="Int. J. Syst. Evol. Microbiol.">
        <title>The Global Catalogue of Microorganisms (GCM) 10K type strain sequencing project: providing services to taxonomists for standard genome sequencing and annotation.</title>
        <authorList>
            <consortium name="The Broad Institute Genomics Platform"/>
            <consortium name="The Broad Institute Genome Sequencing Center for Infectious Disease"/>
            <person name="Wu L."/>
            <person name="Ma J."/>
        </authorList>
    </citation>
    <scope>NUCLEOTIDE SEQUENCE [LARGE SCALE GENOMIC DNA]</scope>
    <source>
        <strain evidence="4">JCM 18542</strain>
    </source>
</reference>
<evidence type="ECO:0000259" key="2">
    <source>
        <dbReference type="Pfam" id="PF04480"/>
    </source>
</evidence>
<dbReference type="RefSeq" id="WP_200170835.1">
    <property type="nucleotide sequence ID" value="NZ_BAABKQ010000001.1"/>
</dbReference>
<feature type="region of interest" description="Disordered" evidence="1">
    <location>
        <begin position="288"/>
        <end position="310"/>
    </location>
</feature>
<dbReference type="Proteomes" id="UP001500839">
    <property type="component" value="Unassembled WGS sequence"/>
</dbReference>
<organism evidence="3 4">
    <name type="scientific">Tomitella cavernea</name>
    <dbReference type="NCBI Taxonomy" id="1387982"/>
    <lineage>
        <taxon>Bacteria</taxon>
        <taxon>Bacillati</taxon>
        <taxon>Actinomycetota</taxon>
        <taxon>Actinomycetes</taxon>
        <taxon>Mycobacteriales</taxon>
        <taxon>Tomitella</taxon>
    </lineage>
</organism>
<feature type="compositionally biased region" description="Pro residues" evidence="1">
    <location>
        <begin position="295"/>
        <end position="304"/>
    </location>
</feature>
<keyword evidence="4" id="KW-1185">Reference proteome</keyword>
<dbReference type="InterPro" id="IPR007569">
    <property type="entry name" value="DUF559"/>
</dbReference>
<dbReference type="EMBL" id="BAABKQ010000001">
    <property type="protein sequence ID" value="GAA4808915.1"/>
    <property type="molecule type" value="Genomic_DNA"/>
</dbReference>
<feature type="domain" description="DUF559" evidence="2">
    <location>
        <begin position="217"/>
        <end position="272"/>
    </location>
</feature>
<gene>
    <name evidence="3" type="ORF">GCM10023353_10930</name>
</gene>
<dbReference type="Gene3D" id="3.40.960.10">
    <property type="entry name" value="VSR Endonuclease"/>
    <property type="match status" value="1"/>
</dbReference>
<name>A0ABP9CDP7_9ACTN</name>
<evidence type="ECO:0000313" key="3">
    <source>
        <dbReference type="EMBL" id="GAA4808915.1"/>
    </source>
</evidence>
<dbReference type="SUPFAM" id="SSF52980">
    <property type="entry name" value="Restriction endonuclease-like"/>
    <property type="match status" value="1"/>
</dbReference>
<sequence length="310" mass="35039">MGEPTEPFRAKDAIAAKRITDHRVRTRCRRLMPGIHLRRDVEYTAARQARALALWLRGRAVLAGFSAAVLWGTKWIDADRPAACNCPRRLPAPEGVDVYRDVLTECDVTVRHGIALTTPVRTAFDLGRRLELDDAVAVLDAMYQTKRVSKQQLADYARRHPGSAHIRRLREAIELSDEGGESPQETRTRLAIIRDGLPRPDTQKYVLRSDGAAIGRVDMLWPRWRVIVEYEGDGHRAGSQFDRDCARWNTLQDHGWQVIRVKNGTLDPDERGATMRLIRDALWRSGAPVDQWPSPTHPWVPPATDPGEAT</sequence>
<evidence type="ECO:0000256" key="1">
    <source>
        <dbReference type="SAM" id="MobiDB-lite"/>
    </source>
</evidence>
<evidence type="ECO:0000313" key="4">
    <source>
        <dbReference type="Proteomes" id="UP001500839"/>
    </source>
</evidence>
<comment type="caution">
    <text evidence="3">The sequence shown here is derived from an EMBL/GenBank/DDBJ whole genome shotgun (WGS) entry which is preliminary data.</text>
</comment>
<proteinExistence type="predicted"/>
<protein>
    <recommendedName>
        <fullName evidence="2">DUF559 domain-containing protein</fullName>
    </recommendedName>
</protein>
<accession>A0ABP9CDP7</accession>